<dbReference type="PANTHER" id="PTHR33755">
    <property type="entry name" value="TOXIN PARE1-RELATED"/>
    <property type="match status" value="1"/>
</dbReference>
<dbReference type="KEGG" id="nhl:Nhal_2862"/>
<dbReference type="NCBIfam" id="TIGR02385">
    <property type="entry name" value="RelE_StbE"/>
    <property type="match status" value="1"/>
</dbReference>
<dbReference type="InterPro" id="IPR035093">
    <property type="entry name" value="RelE/ParE_toxin_dom_sf"/>
</dbReference>
<evidence type="ECO:0000256" key="1">
    <source>
        <dbReference type="ARBA" id="ARBA00006226"/>
    </source>
</evidence>
<dbReference type="Proteomes" id="UP000001844">
    <property type="component" value="Chromosome"/>
</dbReference>
<organism evidence="3 4">
    <name type="scientific">Nitrosococcus halophilus (strain Nc4)</name>
    <dbReference type="NCBI Taxonomy" id="472759"/>
    <lineage>
        <taxon>Bacteria</taxon>
        <taxon>Pseudomonadati</taxon>
        <taxon>Pseudomonadota</taxon>
        <taxon>Gammaproteobacteria</taxon>
        <taxon>Chromatiales</taxon>
        <taxon>Chromatiaceae</taxon>
        <taxon>Nitrosococcus</taxon>
    </lineage>
</organism>
<proteinExistence type="inferred from homology"/>
<dbReference type="eggNOG" id="COG3668">
    <property type="taxonomic scope" value="Bacteria"/>
</dbReference>
<dbReference type="Gene3D" id="3.30.2310.20">
    <property type="entry name" value="RelE-like"/>
    <property type="match status" value="1"/>
</dbReference>
<evidence type="ECO:0000313" key="4">
    <source>
        <dbReference type="Proteomes" id="UP000001844"/>
    </source>
</evidence>
<keyword evidence="2" id="KW-1277">Toxin-antitoxin system</keyword>
<evidence type="ECO:0000256" key="2">
    <source>
        <dbReference type="ARBA" id="ARBA00022649"/>
    </source>
</evidence>
<dbReference type="EMBL" id="CP001798">
    <property type="protein sequence ID" value="ADE15927.1"/>
    <property type="molecule type" value="Genomic_DNA"/>
</dbReference>
<evidence type="ECO:0000313" key="3">
    <source>
        <dbReference type="EMBL" id="ADE15927.1"/>
    </source>
</evidence>
<dbReference type="PANTHER" id="PTHR33755:SF6">
    <property type="entry name" value="PLASMID STABILIZATION SYSTEM PROTEIN"/>
    <property type="match status" value="1"/>
</dbReference>
<protein>
    <submittedName>
        <fullName evidence="3">Addiction module toxin, RelE/StbE family</fullName>
    </submittedName>
</protein>
<name>D5BY16_NITHN</name>
<dbReference type="InterPro" id="IPR051803">
    <property type="entry name" value="TA_system_RelE-like_toxin"/>
</dbReference>
<keyword evidence="4" id="KW-1185">Reference proteome</keyword>
<comment type="similarity">
    <text evidence="1">Belongs to the RelE toxin family.</text>
</comment>
<dbReference type="STRING" id="472759.Nhal_2862"/>
<dbReference type="AlphaFoldDB" id="D5BY16"/>
<dbReference type="RefSeq" id="WP_013033781.1">
    <property type="nucleotide sequence ID" value="NC_013960.1"/>
</dbReference>
<dbReference type="HOGENOM" id="CLU_147162_11_2_6"/>
<dbReference type="OrthoDB" id="9798046at2"/>
<dbReference type="InterPro" id="IPR007712">
    <property type="entry name" value="RelE/ParE_toxin"/>
</dbReference>
<dbReference type="Pfam" id="PF05016">
    <property type="entry name" value="ParE_toxin"/>
    <property type="match status" value="1"/>
</dbReference>
<sequence length="107" mass="12702">MRVVWSPQARRDLREIYLYIAEDDPHAARVLQERIKACVTLLTENRSLGRPGRVPGTRELIVPRMPYLLPYRGVKERLEILRVYHGAWQWPETFDQCHERHGVDRTP</sequence>
<gene>
    <name evidence="3" type="ordered locus">Nhal_2862</name>
</gene>
<accession>D5BY16</accession>
<reference evidence="4" key="1">
    <citation type="submission" date="2010-04" db="EMBL/GenBank/DDBJ databases">
        <title>Complete genome sequence of Nitrosococcus halophilus Nc4, a salt-adapted, aerobic obligate ammonia-oxidizing sulfur purple bacterium.</title>
        <authorList>
            <consortium name="US DOE Joint Genome Institute"/>
            <person name="Campbell M.A."/>
            <person name="Malfatti S.A."/>
            <person name="Chain P.S.G."/>
            <person name="Heidelberg J.F."/>
            <person name="Ward B.B."/>
            <person name="Klotz M.G."/>
        </authorList>
    </citation>
    <scope>NUCLEOTIDE SEQUENCE [LARGE SCALE GENOMIC DNA]</scope>
    <source>
        <strain evidence="4">Nc4</strain>
    </source>
</reference>